<keyword evidence="6" id="KW-0067">ATP-binding</keyword>
<dbReference type="GO" id="GO:0005524">
    <property type="term" value="F:ATP binding"/>
    <property type="evidence" value="ECO:0007669"/>
    <property type="project" value="UniProtKB-KW"/>
</dbReference>
<dbReference type="PANTHER" id="PTHR24056:SF107">
    <property type="entry name" value="CYCLIN-DEPENDENT KINASE 11A-RELATED"/>
    <property type="match status" value="1"/>
</dbReference>
<keyword evidence="2" id="KW-0723">Serine/threonine-protein kinase</keyword>
<keyword evidence="3" id="KW-0808">Transferase</keyword>
<dbReference type="Gene3D" id="1.10.510.10">
    <property type="entry name" value="Transferase(Phosphotransferase) domain 1"/>
    <property type="match status" value="1"/>
</dbReference>
<dbReference type="STRING" id="431595.K3WGI5"/>
<organism evidence="13 14">
    <name type="scientific">Globisporangium ultimum (strain ATCC 200006 / CBS 805.95 / DAOM BR144)</name>
    <name type="common">Pythium ultimum</name>
    <dbReference type="NCBI Taxonomy" id="431595"/>
    <lineage>
        <taxon>Eukaryota</taxon>
        <taxon>Sar</taxon>
        <taxon>Stramenopiles</taxon>
        <taxon>Oomycota</taxon>
        <taxon>Peronosporomycetes</taxon>
        <taxon>Pythiales</taxon>
        <taxon>Pythiaceae</taxon>
        <taxon>Globisporangium</taxon>
    </lineage>
</organism>
<evidence type="ECO:0000256" key="8">
    <source>
        <dbReference type="ARBA" id="ARBA00039612"/>
    </source>
</evidence>
<accession>K3WGI5</accession>
<evidence type="ECO:0000256" key="3">
    <source>
        <dbReference type="ARBA" id="ARBA00022679"/>
    </source>
</evidence>
<comment type="subunit">
    <text evidence="7">May form a complex composed of at least the catalytic subunit CRK2 and a cyclin.</text>
</comment>
<dbReference type="GO" id="GO:0010556">
    <property type="term" value="P:regulation of macromolecule biosynthetic process"/>
    <property type="evidence" value="ECO:0007669"/>
    <property type="project" value="UniProtKB-ARBA"/>
</dbReference>
<evidence type="ECO:0000256" key="2">
    <source>
        <dbReference type="ARBA" id="ARBA00022527"/>
    </source>
</evidence>
<evidence type="ECO:0000256" key="7">
    <source>
        <dbReference type="ARBA" id="ARBA00038543"/>
    </source>
</evidence>
<keyword evidence="14" id="KW-1185">Reference proteome</keyword>
<dbReference type="InterPro" id="IPR000719">
    <property type="entry name" value="Prot_kinase_dom"/>
</dbReference>
<dbReference type="CDD" id="cd07843">
    <property type="entry name" value="STKc_CDC2L1"/>
    <property type="match status" value="1"/>
</dbReference>
<dbReference type="Pfam" id="PF00069">
    <property type="entry name" value="Pkinase"/>
    <property type="match status" value="1"/>
</dbReference>
<dbReference type="PANTHER" id="PTHR24056">
    <property type="entry name" value="CELL DIVISION PROTEIN KINASE"/>
    <property type="match status" value="1"/>
</dbReference>
<dbReference type="AlphaFoldDB" id="K3WGI5"/>
<comment type="similarity">
    <text evidence="1">Belongs to the protein kinase superfamily. CMGC Ser/Thr protein kinase family. CDC2/CDKX subfamily.</text>
</comment>
<dbReference type="OMA" id="WVARATN"/>
<dbReference type="FunCoup" id="K3WGI5">
    <property type="interactions" value="16"/>
</dbReference>
<dbReference type="SMART" id="SM00220">
    <property type="entry name" value="S_TKc"/>
    <property type="match status" value="1"/>
</dbReference>
<dbReference type="FunFam" id="1.10.510.10:FF:000533">
    <property type="entry name" value="cyclin-dependent kinase 10"/>
    <property type="match status" value="1"/>
</dbReference>
<dbReference type="GO" id="GO:0080090">
    <property type="term" value="P:regulation of primary metabolic process"/>
    <property type="evidence" value="ECO:0007669"/>
    <property type="project" value="UniProtKB-ARBA"/>
</dbReference>
<feature type="compositionally biased region" description="Basic and acidic residues" evidence="11">
    <location>
        <begin position="25"/>
        <end position="37"/>
    </location>
</feature>
<dbReference type="HOGENOM" id="CLU_000288_181_1_1"/>
<dbReference type="EnsemblProtists" id="PYU1_T004076">
    <property type="protein sequence ID" value="PYU1_T004076"/>
    <property type="gene ID" value="PYU1_G004066"/>
</dbReference>
<protein>
    <recommendedName>
        <fullName evidence="8">Cyclin-dependent kinase 2 homolog</fullName>
    </recommendedName>
    <alternativeName>
        <fullName evidence="9">Cell division control protein 2 homolog</fullName>
    </alternativeName>
    <alternativeName>
        <fullName evidence="10">cdc2-related kinase 2</fullName>
    </alternativeName>
</protein>
<sequence>MAKRNRWDSDSDSDADGSARRRAQEKRARAEKGEKKGARASFSKARLSSVRDESERVFKEATPVGSRNAPERAKTQKQLTATLPQQHNFYLHGCRSVDNYARIGKIDEGTYGVVSKARDKVTGDIVALKQVKMSADMCHEGFPVTALRETNVLLALDHPNIVKVREMVVGSTPDKIFMVMDYAENDLKNVMENKMKQPFLQSEVKNLMHALLSAIAYMHERWYIHRDLKTSNLLYDNQGVLKVCDFGLARKYGSPIRGYTQLVVTLWYRAPELLLGATTYSTAVDMWSVGCIFAEILLMKPLFPGRGEIDQMDQIFKLLGSPTEENWPGLLDYPNTQGIRWKWQKQSKLREKFPVAAAFSGGGCALSNAGFDLLRRMLTYDPKQRISAKEALAHDYFKEAPAPKRQEMMPTFPA</sequence>
<keyword evidence="5" id="KW-0418">Kinase</keyword>
<evidence type="ECO:0000256" key="10">
    <source>
        <dbReference type="ARBA" id="ARBA00042858"/>
    </source>
</evidence>
<keyword evidence="4" id="KW-0547">Nucleotide-binding</keyword>
<dbReference type="PROSITE" id="PS00108">
    <property type="entry name" value="PROTEIN_KINASE_ST"/>
    <property type="match status" value="1"/>
</dbReference>
<dbReference type="eggNOG" id="KOG0663">
    <property type="taxonomic scope" value="Eukaryota"/>
</dbReference>
<proteinExistence type="inferred from homology"/>
<dbReference type="GO" id="GO:0004674">
    <property type="term" value="F:protein serine/threonine kinase activity"/>
    <property type="evidence" value="ECO:0007669"/>
    <property type="project" value="UniProtKB-KW"/>
</dbReference>
<feature type="region of interest" description="Disordered" evidence="11">
    <location>
        <begin position="1"/>
        <end position="74"/>
    </location>
</feature>
<dbReference type="Gene3D" id="3.30.200.20">
    <property type="entry name" value="Phosphorylase Kinase, domain 1"/>
    <property type="match status" value="1"/>
</dbReference>
<evidence type="ECO:0000313" key="13">
    <source>
        <dbReference type="EnsemblProtists" id="PYU1_T004076"/>
    </source>
</evidence>
<dbReference type="InParanoid" id="K3WGI5"/>
<dbReference type="GO" id="GO:0007346">
    <property type="term" value="P:regulation of mitotic cell cycle"/>
    <property type="evidence" value="ECO:0007669"/>
    <property type="project" value="TreeGrafter"/>
</dbReference>
<evidence type="ECO:0000313" key="14">
    <source>
        <dbReference type="Proteomes" id="UP000019132"/>
    </source>
</evidence>
<evidence type="ECO:0000256" key="5">
    <source>
        <dbReference type="ARBA" id="ARBA00022777"/>
    </source>
</evidence>
<evidence type="ECO:0000256" key="9">
    <source>
        <dbReference type="ARBA" id="ARBA00041902"/>
    </source>
</evidence>
<evidence type="ECO:0000256" key="6">
    <source>
        <dbReference type="ARBA" id="ARBA00022840"/>
    </source>
</evidence>
<dbReference type="Proteomes" id="UP000019132">
    <property type="component" value="Unassembled WGS sequence"/>
</dbReference>
<dbReference type="EMBL" id="GL376567">
    <property type="status" value="NOT_ANNOTATED_CDS"/>
    <property type="molecule type" value="Genomic_DNA"/>
</dbReference>
<dbReference type="GO" id="GO:0005634">
    <property type="term" value="C:nucleus"/>
    <property type="evidence" value="ECO:0007669"/>
    <property type="project" value="TreeGrafter"/>
</dbReference>
<dbReference type="PROSITE" id="PS50011">
    <property type="entry name" value="PROTEIN_KINASE_DOM"/>
    <property type="match status" value="1"/>
</dbReference>
<dbReference type="InterPro" id="IPR050108">
    <property type="entry name" value="CDK"/>
</dbReference>
<dbReference type="InterPro" id="IPR008271">
    <property type="entry name" value="Ser/Thr_kinase_AS"/>
</dbReference>
<feature type="domain" description="Protein kinase" evidence="12">
    <location>
        <begin position="100"/>
        <end position="397"/>
    </location>
</feature>
<reference evidence="14" key="1">
    <citation type="journal article" date="2010" name="Genome Biol.">
        <title>Genome sequence of the necrotrophic plant pathogen Pythium ultimum reveals original pathogenicity mechanisms and effector repertoire.</title>
        <authorList>
            <person name="Levesque C.A."/>
            <person name="Brouwer H."/>
            <person name="Cano L."/>
            <person name="Hamilton J.P."/>
            <person name="Holt C."/>
            <person name="Huitema E."/>
            <person name="Raffaele S."/>
            <person name="Robideau G.P."/>
            <person name="Thines M."/>
            <person name="Win J."/>
            <person name="Zerillo M.M."/>
            <person name="Beakes G.W."/>
            <person name="Boore J.L."/>
            <person name="Busam D."/>
            <person name="Dumas B."/>
            <person name="Ferriera S."/>
            <person name="Fuerstenberg S.I."/>
            <person name="Gachon C.M."/>
            <person name="Gaulin E."/>
            <person name="Govers F."/>
            <person name="Grenville-Briggs L."/>
            <person name="Horner N."/>
            <person name="Hostetler J."/>
            <person name="Jiang R.H."/>
            <person name="Johnson J."/>
            <person name="Krajaejun T."/>
            <person name="Lin H."/>
            <person name="Meijer H.J."/>
            <person name="Moore B."/>
            <person name="Morris P."/>
            <person name="Phuntmart V."/>
            <person name="Puiu D."/>
            <person name="Shetty J."/>
            <person name="Stajich J.E."/>
            <person name="Tripathy S."/>
            <person name="Wawra S."/>
            <person name="van West P."/>
            <person name="Whitty B.R."/>
            <person name="Coutinho P.M."/>
            <person name="Henrissat B."/>
            <person name="Martin F."/>
            <person name="Thomas P.D."/>
            <person name="Tyler B.M."/>
            <person name="De Vries R.P."/>
            <person name="Kamoun S."/>
            <person name="Yandell M."/>
            <person name="Tisserat N."/>
            <person name="Buell C.R."/>
        </authorList>
    </citation>
    <scope>NUCLEOTIDE SEQUENCE</scope>
    <source>
        <strain evidence="14">DAOM:BR144</strain>
    </source>
</reference>
<feature type="compositionally biased region" description="Basic and acidic residues" evidence="11">
    <location>
        <begin position="49"/>
        <end position="59"/>
    </location>
</feature>
<dbReference type="VEuPathDB" id="FungiDB:PYU1_G004066"/>
<dbReference type="FunFam" id="3.30.200.20:FF:000172">
    <property type="entry name" value="cyclin-dependent kinase G-2 isoform X1"/>
    <property type="match status" value="1"/>
</dbReference>
<reference evidence="14" key="2">
    <citation type="submission" date="2010-04" db="EMBL/GenBank/DDBJ databases">
        <authorList>
            <person name="Buell R."/>
            <person name="Hamilton J."/>
            <person name="Hostetler J."/>
        </authorList>
    </citation>
    <scope>NUCLEOTIDE SEQUENCE [LARGE SCALE GENOMIC DNA]</scope>
    <source>
        <strain evidence="14">DAOM:BR144</strain>
    </source>
</reference>
<dbReference type="SUPFAM" id="SSF56112">
    <property type="entry name" value="Protein kinase-like (PK-like)"/>
    <property type="match status" value="1"/>
</dbReference>
<reference evidence="13" key="3">
    <citation type="submission" date="2015-02" db="UniProtKB">
        <authorList>
            <consortium name="EnsemblProtists"/>
        </authorList>
    </citation>
    <scope>IDENTIFICATION</scope>
    <source>
        <strain evidence="13">DAOM BR144</strain>
    </source>
</reference>
<dbReference type="InterPro" id="IPR011009">
    <property type="entry name" value="Kinase-like_dom_sf"/>
</dbReference>
<dbReference type="InterPro" id="IPR045267">
    <property type="entry name" value="CDK11/PITSLRE_STKc"/>
</dbReference>
<evidence type="ECO:0000256" key="11">
    <source>
        <dbReference type="SAM" id="MobiDB-lite"/>
    </source>
</evidence>
<name>K3WGI5_GLOUD</name>
<evidence type="ECO:0000256" key="4">
    <source>
        <dbReference type="ARBA" id="ARBA00022741"/>
    </source>
</evidence>
<evidence type="ECO:0000259" key="12">
    <source>
        <dbReference type="PROSITE" id="PS50011"/>
    </source>
</evidence>
<evidence type="ECO:0000256" key="1">
    <source>
        <dbReference type="ARBA" id="ARBA00006485"/>
    </source>
</evidence>